<dbReference type="PANTHER" id="PTHR43479:SF11">
    <property type="entry name" value="ACREF_ENVCD OPERON REPRESSOR-RELATED"/>
    <property type="match status" value="1"/>
</dbReference>
<dbReference type="EMBL" id="AP024169">
    <property type="protein sequence ID" value="BCN29321.1"/>
    <property type="molecule type" value="Genomic_DNA"/>
</dbReference>
<accession>A0A7R7EI72</accession>
<feature type="DNA-binding region" description="H-T-H motif" evidence="2">
    <location>
        <begin position="21"/>
        <end position="40"/>
    </location>
</feature>
<dbReference type="InterPro" id="IPR050624">
    <property type="entry name" value="HTH-type_Tx_Regulator"/>
</dbReference>
<gene>
    <name evidence="4" type="ORF">bsdtb5_06160</name>
</gene>
<dbReference type="PANTHER" id="PTHR43479">
    <property type="entry name" value="ACREF/ENVCD OPERON REPRESSOR-RELATED"/>
    <property type="match status" value="1"/>
</dbReference>
<dbReference type="Pfam" id="PF00440">
    <property type="entry name" value="TetR_N"/>
    <property type="match status" value="1"/>
</dbReference>
<evidence type="ECO:0000313" key="4">
    <source>
        <dbReference type="EMBL" id="BCN29321.1"/>
    </source>
</evidence>
<protein>
    <submittedName>
        <fullName evidence="4">TetR family transcriptional regulator</fullName>
    </submittedName>
</protein>
<keyword evidence="1 2" id="KW-0238">DNA-binding</keyword>
<dbReference type="Gene3D" id="1.10.10.60">
    <property type="entry name" value="Homeodomain-like"/>
    <property type="match status" value="1"/>
</dbReference>
<evidence type="ECO:0000256" key="2">
    <source>
        <dbReference type="PROSITE-ProRule" id="PRU00335"/>
    </source>
</evidence>
<dbReference type="InterPro" id="IPR036271">
    <property type="entry name" value="Tet_transcr_reg_TetR-rel_C_sf"/>
</dbReference>
<organism evidence="4 5">
    <name type="scientific">Anaeromicropila herbilytica</name>
    <dbReference type="NCBI Taxonomy" id="2785025"/>
    <lineage>
        <taxon>Bacteria</taxon>
        <taxon>Bacillati</taxon>
        <taxon>Bacillota</taxon>
        <taxon>Clostridia</taxon>
        <taxon>Lachnospirales</taxon>
        <taxon>Lachnospiraceae</taxon>
        <taxon>Anaeromicropila</taxon>
    </lineage>
</organism>
<evidence type="ECO:0000256" key="1">
    <source>
        <dbReference type="ARBA" id="ARBA00023125"/>
    </source>
</evidence>
<dbReference type="RefSeq" id="WP_271714604.1">
    <property type="nucleotide sequence ID" value="NZ_AP024169.1"/>
</dbReference>
<sequence>MKQRIIEECIRLFNEKGCRFTLDDIVQSLRVSRKTIYKYFLSKDDIFKGILDEAYDDIHMKQNQIFQDDTLTISEKMLAVCTIETKYDKKINLNRIYESEQLIPEVFDYFMGKYEKGWEIVEELLVEGIKEGVFEDTSIPVVIRLLQNGMKMLCQGNFLEENKISYKEGLNKVVTIMIKGITK</sequence>
<dbReference type="PROSITE" id="PS50977">
    <property type="entry name" value="HTH_TETR_2"/>
    <property type="match status" value="1"/>
</dbReference>
<dbReference type="GO" id="GO:0003677">
    <property type="term" value="F:DNA binding"/>
    <property type="evidence" value="ECO:0007669"/>
    <property type="project" value="UniProtKB-UniRule"/>
</dbReference>
<dbReference type="AlphaFoldDB" id="A0A7R7EI72"/>
<keyword evidence="5" id="KW-1185">Reference proteome</keyword>
<dbReference type="PRINTS" id="PR00455">
    <property type="entry name" value="HTHTETR"/>
</dbReference>
<dbReference type="Proteomes" id="UP000595897">
    <property type="component" value="Chromosome"/>
</dbReference>
<proteinExistence type="predicted"/>
<evidence type="ECO:0000313" key="5">
    <source>
        <dbReference type="Proteomes" id="UP000595897"/>
    </source>
</evidence>
<dbReference type="SUPFAM" id="SSF48498">
    <property type="entry name" value="Tetracyclin repressor-like, C-terminal domain"/>
    <property type="match status" value="1"/>
</dbReference>
<dbReference type="Gene3D" id="1.10.357.10">
    <property type="entry name" value="Tetracycline Repressor, domain 2"/>
    <property type="match status" value="1"/>
</dbReference>
<dbReference type="InterPro" id="IPR009057">
    <property type="entry name" value="Homeodomain-like_sf"/>
</dbReference>
<feature type="domain" description="HTH tetR-type" evidence="3">
    <location>
        <begin position="1"/>
        <end position="58"/>
    </location>
</feature>
<dbReference type="SUPFAM" id="SSF46689">
    <property type="entry name" value="Homeodomain-like"/>
    <property type="match status" value="1"/>
</dbReference>
<name>A0A7R7EI72_9FIRM</name>
<dbReference type="InterPro" id="IPR001647">
    <property type="entry name" value="HTH_TetR"/>
</dbReference>
<reference evidence="4 5" key="1">
    <citation type="submission" date="2020-11" db="EMBL/GenBank/DDBJ databases">
        <title>Draft genome sequencing of a Lachnospiraceae strain isolated from anoxic soil subjected to BSD treatment.</title>
        <authorList>
            <person name="Uek A."/>
            <person name="Tonouchi A."/>
        </authorList>
    </citation>
    <scope>NUCLEOTIDE SEQUENCE [LARGE SCALE GENOMIC DNA]</scope>
    <source>
        <strain evidence="4 5">TB5</strain>
    </source>
</reference>
<dbReference type="KEGG" id="ahb:bsdtb5_06160"/>
<evidence type="ECO:0000259" key="3">
    <source>
        <dbReference type="PROSITE" id="PS50977"/>
    </source>
</evidence>